<dbReference type="EMBL" id="CP018135">
    <property type="protein sequence ID" value="APF39948.1"/>
    <property type="molecule type" value="Genomic_DNA"/>
</dbReference>
<dbReference type="STRING" id="556325.BHE16_01715"/>
<name>A0A1L2ZLQ5_9MICC</name>
<organism evidence="2 3">
    <name type="scientific">Neomicrococcus aestuarii</name>
    <dbReference type="NCBI Taxonomy" id="556325"/>
    <lineage>
        <taxon>Bacteria</taxon>
        <taxon>Bacillati</taxon>
        <taxon>Actinomycetota</taxon>
        <taxon>Actinomycetes</taxon>
        <taxon>Micrococcales</taxon>
        <taxon>Micrococcaceae</taxon>
        <taxon>Neomicrococcus</taxon>
    </lineage>
</organism>
<accession>A0A1L2ZLQ5</accession>
<dbReference type="PANTHER" id="PTHR43283">
    <property type="entry name" value="BETA-LACTAMASE-RELATED"/>
    <property type="match status" value="1"/>
</dbReference>
<keyword evidence="2" id="KW-0378">Hydrolase</keyword>
<dbReference type="SUPFAM" id="SSF56601">
    <property type="entry name" value="beta-lactamase/transpeptidase-like"/>
    <property type="match status" value="1"/>
</dbReference>
<dbReference type="GO" id="GO:0016787">
    <property type="term" value="F:hydrolase activity"/>
    <property type="evidence" value="ECO:0007669"/>
    <property type="project" value="UniProtKB-KW"/>
</dbReference>
<reference evidence="2 3" key="1">
    <citation type="submission" date="2016-11" db="EMBL/GenBank/DDBJ databases">
        <title>Genome sequencing of Zhihengliuella aestuarii B18 antagonistic to Plasmodiophora brassicae.</title>
        <authorList>
            <person name="Luo Y."/>
        </authorList>
    </citation>
    <scope>NUCLEOTIDE SEQUENCE [LARGE SCALE GENOMIC DNA]</scope>
    <source>
        <strain evidence="2 3">B18</strain>
    </source>
</reference>
<dbReference type="RefSeq" id="WP_071893425.1">
    <property type="nucleotide sequence ID" value="NZ_CP018135.1"/>
</dbReference>
<dbReference type="AlphaFoldDB" id="A0A1L2ZLQ5"/>
<gene>
    <name evidence="2" type="ORF">BHE16_01715</name>
</gene>
<dbReference type="Proteomes" id="UP000183530">
    <property type="component" value="Chromosome"/>
</dbReference>
<feature type="domain" description="Beta-lactamase-related" evidence="1">
    <location>
        <begin position="35"/>
        <end position="257"/>
    </location>
</feature>
<protein>
    <submittedName>
        <fullName evidence="2">Serine hydrolase</fullName>
    </submittedName>
</protein>
<dbReference type="InterPro" id="IPR012338">
    <property type="entry name" value="Beta-lactam/transpept-like"/>
</dbReference>
<evidence type="ECO:0000313" key="3">
    <source>
        <dbReference type="Proteomes" id="UP000183530"/>
    </source>
</evidence>
<dbReference type="InterPro" id="IPR001466">
    <property type="entry name" value="Beta-lactam-related"/>
</dbReference>
<dbReference type="PANTHER" id="PTHR43283:SF15">
    <property type="entry name" value="CONSERVED PROTEIN"/>
    <property type="match status" value="1"/>
</dbReference>
<proteinExistence type="predicted"/>
<dbReference type="Gene3D" id="3.40.710.10">
    <property type="entry name" value="DD-peptidase/beta-lactamase superfamily"/>
    <property type="match status" value="1"/>
</dbReference>
<evidence type="ECO:0000259" key="1">
    <source>
        <dbReference type="Pfam" id="PF00144"/>
    </source>
</evidence>
<dbReference type="InterPro" id="IPR050789">
    <property type="entry name" value="Diverse_Enzym_Activities"/>
</dbReference>
<sequence length="276" mass="29587">MTVLDALSAWPVDHSAAAVIALRDGVPQLVETSGEQDRTFALASVTKPLVAYALALAVQEGALEYDDAVPLPEGATVRHLVAHAAGLDFDSDRVRYGLAERRMYSNQGFEYVAQAIETATEIPWRDYVREAVFEPLGMTSTSIEGSPGAGGISSAANLAAFASELLAPRLLDPTVLAEVTSVQYPGLDGLLPGYGTKKPNDWGLGFEIRDHKSPHWTGTTNSPRTFGHFGQSGTFVWVDPTIGVAAVVLTDRDFGPWAQPVWTEVSDQIVKAYSPS</sequence>
<keyword evidence="3" id="KW-1185">Reference proteome</keyword>
<dbReference type="KEGG" id="nae:BHE16_01715"/>
<dbReference type="Pfam" id="PF00144">
    <property type="entry name" value="Beta-lactamase"/>
    <property type="match status" value="1"/>
</dbReference>
<dbReference type="OrthoDB" id="3336932at2"/>
<evidence type="ECO:0000313" key="2">
    <source>
        <dbReference type="EMBL" id="APF39948.1"/>
    </source>
</evidence>